<feature type="transmembrane region" description="Helical" evidence="1">
    <location>
        <begin position="7"/>
        <end position="26"/>
    </location>
</feature>
<evidence type="ECO:0000256" key="1">
    <source>
        <dbReference type="SAM" id="Phobius"/>
    </source>
</evidence>
<evidence type="ECO:0000313" key="3">
    <source>
        <dbReference type="Proteomes" id="UP000605201"/>
    </source>
</evidence>
<gene>
    <name evidence="2" type="ORF">H8D96_20655</name>
</gene>
<protein>
    <submittedName>
        <fullName evidence="2">Uncharacterized protein</fullName>
    </submittedName>
</protein>
<feature type="transmembrane region" description="Helical" evidence="1">
    <location>
        <begin position="32"/>
        <end position="48"/>
    </location>
</feature>
<keyword evidence="1" id="KW-1133">Transmembrane helix</keyword>
<keyword evidence="1" id="KW-0812">Transmembrane</keyword>
<dbReference type="EMBL" id="JACNIG010000417">
    <property type="protein sequence ID" value="MBC8434327.1"/>
    <property type="molecule type" value="Genomic_DNA"/>
</dbReference>
<dbReference type="Proteomes" id="UP000605201">
    <property type="component" value="Unassembled WGS sequence"/>
</dbReference>
<comment type="caution">
    <text evidence="2">The sequence shown here is derived from an EMBL/GenBank/DDBJ whole genome shotgun (WGS) entry which is preliminary data.</text>
</comment>
<sequence>MIDKAAILAEVISTIGALASILWLFLDPGPEPFAASLVCLAVILGIGVRSQVKLAKMQDDALLERLNSIREIMQVTDDIPRIPADELLTKLNSDEKFCKSLTLRIVRLFGLRRERIPFLEPEIIDLIDNEFEPFYSIGVGLYTFKSEKLHEFSVFAVKLANTVRELERKLTEEHRKRF</sequence>
<organism evidence="2 3">
    <name type="scientific">Candidatus Desulfatibia vada</name>
    <dbReference type="NCBI Taxonomy" id="2841696"/>
    <lineage>
        <taxon>Bacteria</taxon>
        <taxon>Pseudomonadati</taxon>
        <taxon>Thermodesulfobacteriota</taxon>
        <taxon>Desulfobacteria</taxon>
        <taxon>Desulfobacterales</taxon>
        <taxon>Desulfobacterales incertae sedis</taxon>
        <taxon>Candidatus Desulfatibia</taxon>
    </lineage>
</organism>
<dbReference type="AlphaFoldDB" id="A0A8J6P606"/>
<reference evidence="2 3" key="1">
    <citation type="submission" date="2020-08" db="EMBL/GenBank/DDBJ databases">
        <title>Bridging the membrane lipid divide: bacteria of the FCB group superphylum have the potential to synthesize archaeal ether lipids.</title>
        <authorList>
            <person name="Villanueva L."/>
            <person name="Von Meijenfeldt F.A.B."/>
            <person name="Westbye A.B."/>
            <person name="Yadav S."/>
            <person name="Hopmans E.C."/>
            <person name="Dutilh B.E."/>
            <person name="Sinninghe Damste J.S."/>
        </authorList>
    </citation>
    <scope>NUCLEOTIDE SEQUENCE [LARGE SCALE GENOMIC DNA]</scope>
    <source>
        <strain evidence="2">NIOZ-UU17</strain>
    </source>
</reference>
<keyword evidence="1" id="KW-0472">Membrane</keyword>
<evidence type="ECO:0000313" key="2">
    <source>
        <dbReference type="EMBL" id="MBC8434327.1"/>
    </source>
</evidence>
<accession>A0A8J6P606</accession>
<proteinExistence type="predicted"/>
<name>A0A8J6P606_9BACT</name>